<keyword evidence="3" id="KW-1185">Reference proteome</keyword>
<dbReference type="HOGENOM" id="CLU_390323_0_0_1"/>
<proteinExistence type="predicted"/>
<organism evidence="3">
    <name type="scientific">Laccaria bicolor (strain S238N-H82 / ATCC MYA-4686)</name>
    <name type="common">Bicoloured deceiver</name>
    <name type="synonym">Laccaria laccata var. bicolor</name>
    <dbReference type="NCBI Taxonomy" id="486041"/>
    <lineage>
        <taxon>Eukaryota</taxon>
        <taxon>Fungi</taxon>
        <taxon>Dikarya</taxon>
        <taxon>Basidiomycota</taxon>
        <taxon>Agaricomycotina</taxon>
        <taxon>Agaricomycetes</taxon>
        <taxon>Agaricomycetidae</taxon>
        <taxon>Agaricales</taxon>
        <taxon>Agaricineae</taxon>
        <taxon>Hydnangiaceae</taxon>
        <taxon>Laccaria</taxon>
    </lineage>
</organism>
<dbReference type="KEGG" id="lbc:LACBIDRAFT_328640"/>
<evidence type="ECO:0000256" key="1">
    <source>
        <dbReference type="SAM" id="MobiDB-lite"/>
    </source>
</evidence>
<dbReference type="GeneID" id="6078238"/>
<dbReference type="AlphaFoldDB" id="B0DFI6"/>
<evidence type="ECO:0000313" key="2">
    <source>
        <dbReference type="EMBL" id="EDR06870.1"/>
    </source>
</evidence>
<protein>
    <submittedName>
        <fullName evidence="2">Predicted protein</fullName>
    </submittedName>
</protein>
<reference evidence="2 3" key="1">
    <citation type="journal article" date="2008" name="Nature">
        <title>The genome of Laccaria bicolor provides insights into mycorrhizal symbiosis.</title>
        <authorList>
            <person name="Martin F."/>
            <person name="Aerts A."/>
            <person name="Ahren D."/>
            <person name="Brun A."/>
            <person name="Danchin E.G.J."/>
            <person name="Duchaussoy F."/>
            <person name="Gibon J."/>
            <person name="Kohler A."/>
            <person name="Lindquist E."/>
            <person name="Pereda V."/>
            <person name="Salamov A."/>
            <person name="Shapiro H.J."/>
            <person name="Wuyts J."/>
            <person name="Blaudez D."/>
            <person name="Buee M."/>
            <person name="Brokstein P."/>
            <person name="Canbaeck B."/>
            <person name="Cohen D."/>
            <person name="Courty P.E."/>
            <person name="Coutinho P.M."/>
            <person name="Delaruelle C."/>
            <person name="Detter J.C."/>
            <person name="Deveau A."/>
            <person name="DiFazio S."/>
            <person name="Duplessis S."/>
            <person name="Fraissinet-Tachet L."/>
            <person name="Lucic E."/>
            <person name="Frey-Klett P."/>
            <person name="Fourrey C."/>
            <person name="Feussner I."/>
            <person name="Gay G."/>
            <person name="Grimwood J."/>
            <person name="Hoegger P.J."/>
            <person name="Jain P."/>
            <person name="Kilaru S."/>
            <person name="Labbe J."/>
            <person name="Lin Y.C."/>
            <person name="Legue V."/>
            <person name="Le Tacon F."/>
            <person name="Marmeisse R."/>
            <person name="Melayah D."/>
            <person name="Montanini B."/>
            <person name="Muratet M."/>
            <person name="Nehls U."/>
            <person name="Niculita-Hirzel H."/>
            <person name="Oudot-Le Secq M.P."/>
            <person name="Peter M."/>
            <person name="Quesneville H."/>
            <person name="Rajashekar B."/>
            <person name="Reich M."/>
            <person name="Rouhier N."/>
            <person name="Schmutz J."/>
            <person name="Yin T."/>
            <person name="Chalot M."/>
            <person name="Henrissat B."/>
            <person name="Kuees U."/>
            <person name="Lucas S."/>
            <person name="Van de Peer Y."/>
            <person name="Podila G.K."/>
            <person name="Polle A."/>
            <person name="Pukkila P.J."/>
            <person name="Richardson P.M."/>
            <person name="Rouze P."/>
            <person name="Sanders I.R."/>
            <person name="Stajich J.E."/>
            <person name="Tunlid A."/>
            <person name="Tuskan G."/>
            <person name="Grigoriev I.V."/>
        </authorList>
    </citation>
    <scope>NUCLEOTIDE SEQUENCE [LARGE SCALE GENOMIC DNA]</scope>
    <source>
        <strain evidence="3">S238N-H82 / ATCC MYA-4686</strain>
    </source>
</reference>
<dbReference type="Proteomes" id="UP000001194">
    <property type="component" value="Unassembled WGS sequence"/>
</dbReference>
<sequence>MLPQAARRSAYPFPFVGHLYWAKIGLKDINIIHKFLPKFYVLGLKLISLAVRNTTRGYEKVYLQPFHSVSHLYWGKIGLKHNIDIIHKFSLKFYVLGLKLISLALRNTTRGYEKFLLEFYVLGLKLILLALRNTTRGYEKLYATLPEVTRRYTHPFPFVAHLYWGKIGLKDNINIMQYSHPLHFVAHLYWAKIGLEDNINIIHFMQYFLRLGKDGLDSNSPFTCKGQNIYKDHYLGYTHRREVTSMSPLPERGQGTCTKTLNDGTTCDCKHFDKPKEVPYGEPMLCLECCHGKSQHDGIGVKKIFETMVGAHVIKSAKEEATKGFRTNRSGSVAPKKKKAAQVDDDEKAAVGNIVAVTYGLDSDGQLKQTRAPDMTAQQELEAKYGLAVTFGSGAGLHRFNLAWGPKKMNAFLREKLPGLFKILAKEDPWVLTIDDVDNNAENPPRFPYVLLSKKARTLSVVPDQVLTGARAYQNRGSLGVSPNVAYIWIASDIGKPINEAETDNAEDSDFAQVLNEDISDISDGNIAQEATRKQRHSKRLSLKKGKGKADIVVVSSDEEEVNVTATMTSDTTTWFDARDETHHESGPDESSQDNAPDSQAATKRSSTKRSSTRLFWDLDDNVEENPVAPLSPMPTAGPSKKAKLDPDTPVASTSRNLKSGVAYETCPIMQPQESQPLGFLGGDDFDDLEYLIQDRWIIKNTTKLFE</sequence>
<gene>
    <name evidence="2" type="ORF">LACBIDRAFT_328640</name>
</gene>
<feature type="compositionally biased region" description="Basic and acidic residues" evidence="1">
    <location>
        <begin position="577"/>
        <end position="587"/>
    </location>
</feature>
<feature type="compositionally biased region" description="Polar residues" evidence="1">
    <location>
        <begin position="589"/>
        <end position="602"/>
    </location>
</feature>
<dbReference type="RefSeq" id="XP_001882717.1">
    <property type="nucleotide sequence ID" value="XM_001882682.1"/>
</dbReference>
<accession>B0DFI6</accession>
<dbReference type="InParanoid" id="B0DFI6"/>
<dbReference type="EMBL" id="DS547107">
    <property type="protein sequence ID" value="EDR06870.1"/>
    <property type="molecule type" value="Genomic_DNA"/>
</dbReference>
<name>B0DFI6_LACBS</name>
<dbReference type="OrthoDB" id="3062651at2759"/>
<evidence type="ECO:0000313" key="3">
    <source>
        <dbReference type="Proteomes" id="UP000001194"/>
    </source>
</evidence>
<feature type="region of interest" description="Disordered" evidence="1">
    <location>
        <begin position="573"/>
        <end position="655"/>
    </location>
</feature>